<feature type="region of interest" description="Disordered" evidence="1">
    <location>
        <begin position="60"/>
        <end position="281"/>
    </location>
</feature>
<feature type="compositionally biased region" description="Basic and acidic residues" evidence="1">
    <location>
        <begin position="244"/>
        <end position="260"/>
    </location>
</feature>
<dbReference type="RefSeq" id="WP_108954326.1">
    <property type="nucleotide sequence ID" value="NZ_BEVZ01000004.1"/>
</dbReference>
<sequence>MPADEEVHGQAVDESDARTGPRHAAPRKPLRARVRIPGGKVMAIAAMPTAVLMGMGFTPTLAQADDRPDLPKGSLTAEEFQACVEVLEEAEKGEKGDAPEDDKTPDTGGDEKPAPGDEDEDTGGDKPPAPAEPEPEKPEPTEPAPEEPAPADPAPEEPAPAEPEADRPNVLEEIGSALGDLLDGPGAQQDEAAAAEEPATGPTGAAEETDPADSPKAGAEADADTEKEADAGKATEAPEEAVEETAKALEKAEEAEKAAEEGEAVEETAEEPAIDPEDCPVATDEEGGLENIVALPDRAWELQASSLLLKGAKYEGVVKVKTADGTVKKVLKYVVSDGTDIGDLHQVVHDTQNRKTHHAVAGKGTTSTIRGGDTVMYTESISGNLLGLIPVTFSPENPPPLDIPIIYFTKVKVVQAGQFGGNLTIPGLRQYVD</sequence>
<evidence type="ECO:0008006" key="4">
    <source>
        <dbReference type="Google" id="ProtNLM"/>
    </source>
</evidence>
<feature type="compositionally biased region" description="Pro residues" evidence="1">
    <location>
        <begin position="141"/>
        <end position="161"/>
    </location>
</feature>
<evidence type="ECO:0000313" key="3">
    <source>
        <dbReference type="Proteomes" id="UP001550850"/>
    </source>
</evidence>
<feature type="compositionally biased region" description="Basic residues" evidence="1">
    <location>
        <begin position="20"/>
        <end position="33"/>
    </location>
</feature>
<evidence type="ECO:0000256" key="1">
    <source>
        <dbReference type="SAM" id="MobiDB-lite"/>
    </source>
</evidence>
<organism evidence="2 3">
    <name type="scientific">Streptomyces fragilis</name>
    <dbReference type="NCBI Taxonomy" id="67301"/>
    <lineage>
        <taxon>Bacteria</taxon>
        <taxon>Bacillati</taxon>
        <taxon>Actinomycetota</taxon>
        <taxon>Actinomycetes</taxon>
        <taxon>Kitasatosporales</taxon>
        <taxon>Streptomycetaceae</taxon>
        <taxon>Streptomyces</taxon>
    </lineage>
</organism>
<dbReference type="Proteomes" id="UP001550850">
    <property type="component" value="Unassembled WGS sequence"/>
</dbReference>
<feature type="compositionally biased region" description="Basic and acidic residues" evidence="1">
    <location>
        <begin position="224"/>
        <end position="233"/>
    </location>
</feature>
<feature type="compositionally biased region" description="Acidic residues" evidence="1">
    <location>
        <begin position="261"/>
        <end position="281"/>
    </location>
</feature>
<proteinExistence type="predicted"/>
<comment type="caution">
    <text evidence="2">The sequence shown here is derived from an EMBL/GenBank/DDBJ whole genome shotgun (WGS) entry which is preliminary data.</text>
</comment>
<dbReference type="EMBL" id="JBEZUR010000001">
    <property type="protein sequence ID" value="MEU3552630.1"/>
    <property type="molecule type" value="Genomic_DNA"/>
</dbReference>
<feature type="compositionally biased region" description="Basic and acidic residues" evidence="1">
    <location>
        <begin position="89"/>
        <end position="115"/>
    </location>
</feature>
<name>A0ABV2YA77_9ACTN</name>
<accession>A0ABV2YA77</accession>
<keyword evidence="3" id="KW-1185">Reference proteome</keyword>
<gene>
    <name evidence="2" type="ORF">AB0E65_00090</name>
</gene>
<evidence type="ECO:0000313" key="2">
    <source>
        <dbReference type="EMBL" id="MEU3552630.1"/>
    </source>
</evidence>
<feature type="region of interest" description="Disordered" evidence="1">
    <location>
        <begin position="1"/>
        <end position="33"/>
    </location>
</feature>
<feature type="compositionally biased region" description="Low complexity" evidence="1">
    <location>
        <begin position="183"/>
        <end position="206"/>
    </location>
</feature>
<reference evidence="2 3" key="1">
    <citation type="submission" date="2024-06" db="EMBL/GenBank/DDBJ databases">
        <title>The Natural Products Discovery Center: Release of the First 8490 Sequenced Strains for Exploring Actinobacteria Biosynthetic Diversity.</title>
        <authorList>
            <person name="Kalkreuter E."/>
            <person name="Kautsar S.A."/>
            <person name="Yang D."/>
            <person name="Bader C.D."/>
            <person name="Teijaro C.N."/>
            <person name="Fluegel L."/>
            <person name="Davis C.M."/>
            <person name="Simpson J.R."/>
            <person name="Lauterbach L."/>
            <person name="Steele A.D."/>
            <person name="Gui C."/>
            <person name="Meng S."/>
            <person name="Li G."/>
            <person name="Viehrig K."/>
            <person name="Ye F."/>
            <person name="Su P."/>
            <person name="Kiefer A.F."/>
            <person name="Nichols A."/>
            <person name="Cepeda A.J."/>
            <person name="Yan W."/>
            <person name="Fan B."/>
            <person name="Jiang Y."/>
            <person name="Adhikari A."/>
            <person name="Zheng C.-J."/>
            <person name="Schuster L."/>
            <person name="Cowan T.M."/>
            <person name="Smanski M.J."/>
            <person name="Chevrette M.G."/>
            <person name="De Carvalho L.P.S."/>
            <person name="Shen B."/>
        </authorList>
    </citation>
    <scope>NUCLEOTIDE SEQUENCE [LARGE SCALE GENOMIC DNA]</scope>
    <source>
        <strain evidence="2 3">NPDC038104</strain>
    </source>
</reference>
<protein>
    <recommendedName>
        <fullName evidence="4">Membrane-bound hydrophilic protein</fullName>
    </recommendedName>
</protein>